<sequence>MTIDGYLAARVVEGSFDSQEFYDFVAEDVQFYSESWDQLPTDSDHYQPEW</sequence>
<proteinExistence type="predicted"/>
<dbReference type="AlphaFoldDB" id="A0A1J8RBH2"/>
<keyword evidence="2" id="KW-1185">Reference proteome</keyword>
<gene>
    <name evidence="1" type="ORF">AZE42_03733</name>
</gene>
<comment type="caution">
    <text evidence="1">The sequence shown here is derived from an EMBL/GenBank/DDBJ whole genome shotgun (WGS) entry which is preliminary data.</text>
</comment>
<protein>
    <submittedName>
        <fullName evidence="1">Uncharacterized protein</fullName>
    </submittedName>
</protein>
<reference evidence="1 2" key="1">
    <citation type="submission" date="2016-03" db="EMBL/GenBank/DDBJ databases">
        <title>Comparative genomics of the ectomycorrhizal sister species Rhizopogon vinicolor and Rhizopogon vesiculosus (Basidiomycota: Boletales) reveals a divergence of the mating type B locus.</title>
        <authorList>
            <person name="Mujic A.B."/>
            <person name="Kuo A."/>
            <person name="Tritt A."/>
            <person name="Lipzen A."/>
            <person name="Chen C."/>
            <person name="Johnson J."/>
            <person name="Sharma A."/>
            <person name="Barry K."/>
            <person name="Grigoriev I.V."/>
            <person name="Spatafora J.W."/>
        </authorList>
    </citation>
    <scope>NUCLEOTIDE SEQUENCE [LARGE SCALE GENOMIC DNA]</scope>
    <source>
        <strain evidence="1 2">AM-OR11-056</strain>
    </source>
</reference>
<evidence type="ECO:0000313" key="2">
    <source>
        <dbReference type="Proteomes" id="UP000183567"/>
    </source>
</evidence>
<dbReference type="EMBL" id="LVVM01001188">
    <property type="protein sequence ID" value="OJA19090.1"/>
    <property type="molecule type" value="Genomic_DNA"/>
</dbReference>
<dbReference type="OrthoDB" id="2142724at2759"/>
<dbReference type="Proteomes" id="UP000183567">
    <property type="component" value="Unassembled WGS sequence"/>
</dbReference>
<feature type="non-terminal residue" evidence="1">
    <location>
        <position position="50"/>
    </location>
</feature>
<name>A0A1J8RBH2_9AGAM</name>
<organism evidence="1 2">
    <name type="scientific">Rhizopogon vesiculosus</name>
    <dbReference type="NCBI Taxonomy" id="180088"/>
    <lineage>
        <taxon>Eukaryota</taxon>
        <taxon>Fungi</taxon>
        <taxon>Dikarya</taxon>
        <taxon>Basidiomycota</taxon>
        <taxon>Agaricomycotina</taxon>
        <taxon>Agaricomycetes</taxon>
        <taxon>Agaricomycetidae</taxon>
        <taxon>Boletales</taxon>
        <taxon>Suillineae</taxon>
        <taxon>Rhizopogonaceae</taxon>
        <taxon>Rhizopogon</taxon>
    </lineage>
</organism>
<evidence type="ECO:0000313" key="1">
    <source>
        <dbReference type="EMBL" id="OJA19090.1"/>
    </source>
</evidence>
<accession>A0A1J8RBH2</accession>